<organism evidence="7 8">
    <name type="scientific">Planoprotostelium fungivorum</name>
    <dbReference type="NCBI Taxonomy" id="1890364"/>
    <lineage>
        <taxon>Eukaryota</taxon>
        <taxon>Amoebozoa</taxon>
        <taxon>Evosea</taxon>
        <taxon>Variosea</taxon>
        <taxon>Cavosteliida</taxon>
        <taxon>Cavosteliaceae</taxon>
        <taxon>Planoprotostelium</taxon>
    </lineage>
</organism>
<feature type="transmembrane region" description="Helical" evidence="5">
    <location>
        <begin position="328"/>
        <end position="350"/>
    </location>
</feature>
<evidence type="ECO:0000313" key="7">
    <source>
        <dbReference type="EMBL" id="PRP76052.1"/>
    </source>
</evidence>
<dbReference type="STRING" id="1890364.A0A2P6MWG0"/>
<comment type="caution">
    <text evidence="7">The sequence shown here is derived from an EMBL/GenBank/DDBJ whole genome shotgun (WGS) entry which is preliminary data.</text>
</comment>
<keyword evidence="6" id="KW-0732">Signal</keyword>
<evidence type="ECO:0000256" key="5">
    <source>
        <dbReference type="SAM" id="Phobius"/>
    </source>
</evidence>
<feature type="chain" id="PRO_5015176636" evidence="6">
    <location>
        <begin position="17"/>
        <end position="519"/>
    </location>
</feature>
<name>A0A2P6MWG0_9EUKA</name>
<comment type="subcellular location">
    <subcellularLocation>
        <location evidence="1">Membrane</location>
        <topology evidence="1">Multi-pass membrane protein</topology>
    </subcellularLocation>
</comment>
<dbReference type="PANTHER" id="PTHR14255">
    <property type="entry name" value="CEREBLON"/>
    <property type="match status" value="1"/>
</dbReference>
<feature type="transmembrane region" description="Helical" evidence="5">
    <location>
        <begin position="222"/>
        <end position="241"/>
    </location>
</feature>
<evidence type="ECO:0000313" key="8">
    <source>
        <dbReference type="Proteomes" id="UP000241769"/>
    </source>
</evidence>
<evidence type="ECO:0000256" key="4">
    <source>
        <dbReference type="ARBA" id="ARBA00023136"/>
    </source>
</evidence>
<dbReference type="GO" id="GO:0031464">
    <property type="term" value="C:Cul4A-RING E3 ubiquitin ligase complex"/>
    <property type="evidence" value="ECO:0007669"/>
    <property type="project" value="TreeGrafter"/>
</dbReference>
<keyword evidence="2 5" id="KW-0812">Transmembrane</keyword>
<dbReference type="Pfam" id="PF01925">
    <property type="entry name" value="TauE"/>
    <property type="match status" value="2"/>
</dbReference>
<dbReference type="OrthoDB" id="434519at2759"/>
<dbReference type="PANTHER" id="PTHR14255:SF3">
    <property type="entry name" value="SULFITE EXPORTER TAUE_SAFE FAMILY PROTEIN 5-RELATED"/>
    <property type="match status" value="1"/>
</dbReference>
<evidence type="ECO:0000256" key="6">
    <source>
        <dbReference type="SAM" id="SignalP"/>
    </source>
</evidence>
<feature type="transmembrane region" description="Helical" evidence="5">
    <location>
        <begin position="194"/>
        <end position="216"/>
    </location>
</feature>
<evidence type="ECO:0000256" key="2">
    <source>
        <dbReference type="ARBA" id="ARBA00022692"/>
    </source>
</evidence>
<feature type="transmembrane region" description="Helical" evidence="5">
    <location>
        <begin position="477"/>
        <end position="502"/>
    </location>
</feature>
<protein>
    <submittedName>
        <fullName evidence="7">Uncharacterized protein</fullName>
    </submittedName>
</protein>
<evidence type="ECO:0000256" key="3">
    <source>
        <dbReference type="ARBA" id="ARBA00022989"/>
    </source>
</evidence>
<dbReference type="GO" id="GO:0016567">
    <property type="term" value="P:protein ubiquitination"/>
    <property type="evidence" value="ECO:0007669"/>
    <property type="project" value="TreeGrafter"/>
</dbReference>
<dbReference type="AlphaFoldDB" id="A0A2P6MWG0"/>
<dbReference type="Proteomes" id="UP000241769">
    <property type="component" value="Unassembled WGS sequence"/>
</dbReference>
<gene>
    <name evidence="7" type="ORF">PROFUN_01768</name>
</gene>
<dbReference type="EMBL" id="MDYQ01000353">
    <property type="protein sequence ID" value="PRP76052.1"/>
    <property type="molecule type" value="Genomic_DNA"/>
</dbReference>
<keyword evidence="3 5" id="KW-1133">Transmembrane helix</keyword>
<proteinExistence type="predicted"/>
<keyword evidence="8" id="KW-1185">Reference proteome</keyword>
<feature type="transmembrane region" description="Helical" evidence="5">
    <location>
        <begin position="381"/>
        <end position="404"/>
    </location>
</feature>
<feature type="transmembrane region" description="Helical" evidence="5">
    <location>
        <begin position="122"/>
        <end position="152"/>
    </location>
</feature>
<feature type="transmembrane region" description="Helical" evidence="5">
    <location>
        <begin position="416"/>
        <end position="439"/>
    </location>
</feature>
<sequence>MAKILVFLVLFTSINEDQEVQQEGVYKRQFDNVRVAVDVFVTAVACLSERGCHDDDANNRCGDTGMSCRNGTCVYCERDADCYPSYGTESICSHESLMRQSLPAGVTQCIHKRLWRPSLRDYIGGVLLFFSSAIAGSSGLGGGGLFVPILYLLCQFDAHEAVPLSKAMIFGGALANLLMNIPKRFPGRPNITQIDYNVAAFMVPTVLAGTSLGVALNVMFPSWIILILLAVTLLITTWRMITKGVQKMREELKSGERQPLLNNASASEVNEVNPFESYEQKPLYRLIPFLLVLALLLIEAYVVAMTLLRGSKSRPSIIGVKVCSPEYYGIFSALFAGCFIFLIILGTITLKKSRRREISLDSAGRTSQLTVRWNKKNMAGVTFGGFIGGILAGLVGIGGGMVSSPILLEIGVHPQIVVATSTFLIIFTSSTTTIQYLLFQKLPWDYSIAYGVMTFFANILGNLFIDYLVKKYKKTFIIIFIVAAVVGASAVMLTVSGGITVYRSLRSGEVPLFGSLCDV</sequence>
<feature type="transmembrane region" description="Helical" evidence="5">
    <location>
        <begin position="286"/>
        <end position="308"/>
    </location>
</feature>
<dbReference type="InParanoid" id="A0A2P6MWG0"/>
<accession>A0A2P6MWG0</accession>
<reference evidence="7 8" key="1">
    <citation type="journal article" date="2018" name="Genome Biol. Evol.">
        <title>Multiple Roots of Fruiting Body Formation in Amoebozoa.</title>
        <authorList>
            <person name="Hillmann F."/>
            <person name="Forbes G."/>
            <person name="Novohradska S."/>
            <person name="Ferling I."/>
            <person name="Riege K."/>
            <person name="Groth M."/>
            <person name="Westermann M."/>
            <person name="Marz M."/>
            <person name="Spaller T."/>
            <person name="Winckler T."/>
            <person name="Schaap P."/>
            <person name="Glockner G."/>
        </authorList>
    </citation>
    <scope>NUCLEOTIDE SEQUENCE [LARGE SCALE GENOMIC DNA]</scope>
    <source>
        <strain evidence="7 8">Jena</strain>
    </source>
</reference>
<dbReference type="GO" id="GO:0016020">
    <property type="term" value="C:membrane"/>
    <property type="evidence" value="ECO:0007669"/>
    <property type="project" value="UniProtKB-SubCell"/>
</dbReference>
<keyword evidence="4 5" id="KW-0472">Membrane</keyword>
<feature type="transmembrane region" description="Helical" evidence="5">
    <location>
        <begin position="164"/>
        <end position="182"/>
    </location>
</feature>
<feature type="signal peptide" evidence="6">
    <location>
        <begin position="1"/>
        <end position="16"/>
    </location>
</feature>
<feature type="transmembrane region" description="Helical" evidence="5">
    <location>
        <begin position="446"/>
        <end position="465"/>
    </location>
</feature>
<dbReference type="FunCoup" id="A0A2P6MWG0">
    <property type="interactions" value="2"/>
</dbReference>
<dbReference type="InterPro" id="IPR002781">
    <property type="entry name" value="TM_pro_TauE-like"/>
</dbReference>
<evidence type="ECO:0000256" key="1">
    <source>
        <dbReference type="ARBA" id="ARBA00004141"/>
    </source>
</evidence>